<organism evidence="2">
    <name type="scientific">Neospora caninum (strain Liverpool)</name>
    <dbReference type="NCBI Taxonomy" id="572307"/>
    <lineage>
        <taxon>Eukaryota</taxon>
        <taxon>Sar</taxon>
        <taxon>Alveolata</taxon>
        <taxon>Apicomplexa</taxon>
        <taxon>Conoidasida</taxon>
        <taxon>Coccidia</taxon>
        <taxon>Eucoccidiorida</taxon>
        <taxon>Eimeriorina</taxon>
        <taxon>Sarcocystidae</taxon>
        <taxon>Neospora</taxon>
    </lineage>
</organism>
<name>A0A0F7UF77_NEOCL</name>
<evidence type="ECO:0000313" key="2">
    <source>
        <dbReference type="EMBL" id="CEL67701.1"/>
    </source>
</evidence>
<evidence type="ECO:0000256" key="1">
    <source>
        <dbReference type="SAM" id="MobiDB-lite"/>
    </source>
</evidence>
<feature type="region of interest" description="Disordered" evidence="1">
    <location>
        <begin position="40"/>
        <end position="83"/>
    </location>
</feature>
<protein>
    <submittedName>
        <fullName evidence="2">Uncharacterized protein</fullName>
    </submittedName>
</protein>
<accession>A0A0F7UF77</accession>
<reference evidence="2" key="1">
    <citation type="journal article" date="2015" name="PLoS ONE">
        <title>Comprehensive Evaluation of Toxoplasma gondii VEG and Neospora caninum LIV Genomes with Tachyzoite Stage Transcriptome and Proteome Defines Novel Transcript Features.</title>
        <authorList>
            <person name="Ramaprasad A."/>
            <person name="Mourier T."/>
            <person name="Naeem R."/>
            <person name="Malas T.B."/>
            <person name="Moussa E."/>
            <person name="Panigrahi A."/>
            <person name="Vermont S.J."/>
            <person name="Otto T.D."/>
            <person name="Wastling J."/>
            <person name="Pain A."/>
        </authorList>
    </citation>
    <scope>NUCLEOTIDE SEQUENCE</scope>
    <source>
        <strain evidence="2">Liverpool</strain>
    </source>
</reference>
<gene>
    <name evidence="2" type="ORF">BN1204_034920</name>
</gene>
<sequence length="433" mass="46232">MGATPVLPPLESTHVAVQIHHVSLSRSSLFSSTCAVSAEREDEESDAEHGRWEANGASSHEGKRGNGLQQKEGKERQRMSRTCRSSSADSDIYFTLAWGAGVAGLRRGDFLLLLPSEDRVLLSAEGREVDLSSFPDRASAPPAVAISRFPNCLPLPLSLLEADRDGTAPASRDAAFHELLLRLAFAFPLHLEALSCSCQYLRPEEGETVAICCSSLNQAIALVEHLLPLGVGVHVFVREPRDEASAGVRTLDPGASASLSSLAASRFSGLPSGLPHRQNLQVHQVGTAFPDILSATADLGVDALLLLPGCESANRPSPKEDWDKRTGFPSSQRLDRSLLSAGLACLAVGGRIVTGCDVRTVDEFEVDCMRSKAATLSFLPSPLSSEGTSRLGKNLHLSAHVVRGVAEGRLWSPPHAWLAEQGCLCSLNDVREG</sequence>
<dbReference type="AlphaFoldDB" id="A0A0F7UF77"/>
<proteinExistence type="predicted"/>
<dbReference type="EMBL" id="LN714483">
    <property type="protein sequence ID" value="CEL67701.1"/>
    <property type="molecule type" value="Genomic_DNA"/>
</dbReference>